<evidence type="ECO:0000313" key="1">
    <source>
        <dbReference type="EMBL" id="CYU40042.1"/>
    </source>
</evidence>
<dbReference type="AlphaFoldDB" id="A0AB33U1A3"/>
<dbReference type="Proteomes" id="UP000073390">
    <property type="component" value="Unassembled WGS sequence"/>
</dbReference>
<proteinExistence type="predicted"/>
<evidence type="ECO:0000313" key="2">
    <source>
        <dbReference type="Proteomes" id="UP000073390"/>
    </source>
</evidence>
<accession>A0AB33U1A3</accession>
<name>A0AB33U1A3_STRSU</name>
<reference evidence="1 2" key="1">
    <citation type="submission" date="2016-02" db="EMBL/GenBank/DDBJ databases">
        <authorList>
            <consortium name="Pathogen Informatics"/>
        </authorList>
    </citation>
    <scope>NUCLEOTIDE SEQUENCE [LARGE SCALE GENOMIC DNA]</scope>
    <source>
        <strain evidence="1 2">LSS27</strain>
    </source>
</reference>
<gene>
    <name evidence="1" type="ORF">ERS132389_00779</name>
</gene>
<protein>
    <submittedName>
        <fullName evidence="1">Uncharacterized protein</fullName>
    </submittedName>
</protein>
<dbReference type="EMBL" id="FIGB01000002">
    <property type="protein sequence ID" value="CYU40042.1"/>
    <property type="molecule type" value="Genomic_DNA"/>
</dbReference>
<organism evidence="1 2">
    <name type="scientific">Streptococcus suis</name>
    <dbReference type="NCBI Taxonomy" id="1307"/>
    <lineage>
        <taxon>Bacteria</taxon>
        <taxon>Bacillati</taxon>
        <taxon>Bacillota</taxon>
        <taxon>Bacilli</taxon>
        <taxon>Lactobacillales</taxon>
        <taxon>Streptococcaceae</taxon>
        <taxon>Streptococcus</taxon>
    </lineage>
</organism>
<comment type="caution">
    <text evidence="1">The sequence shown here is derived from an EMBL/GenBank/DDBJ whole genome shotgun (WGS) entry which is preliminary data.</text>
</comment>
<sequence length="576" mass="67713">MRETKKIYENAMLEVCFNKLKSLRNSWTYEKNDKFGLATIIDICGDDYLSYDSIMKHTENIIFDMIPNICRSLMNEYGIHTNWYQFREKEARVYSIDEVNNWPEYVEHINCNYSYAFSYKNFDNENVLYIFKKFGLNNRFPKSLIKTMIENEAIDKHYYVSFVESDAYSEIINYNQDSNDITKGTGLYSLKQFFDMFFDSSEYNLFKTYSNKLADKVKDYYGFQIVRTLTPNSFHYYKKVVRDSLLNFDIGNVDLKNRLSKSQRDIIKSNFITRTNYEVLIGNSVFAQSFMTAEWLFYSLQNAENIDLTSIAMGYFKSIEQFLFSYISLHTIEKDSVNRKIFAGAKPLDTLSDKLLNDSSKVKNINLKSITSFFGDFNSQKFYPRNMDLLADGIDDETYYYIVESLSTFVGLRNGYFHKHNLNDWTTIEETRNHALLIFYLVLGGYRISEQDKLDLGLIKTVESGYLNLCEYIHNRKNDNMLEIPIFYFGRDRNEFDFYISNKDPFITNDSNQEPIYSGAYFNRLGNSKSLFKLTDSNIPEEIWEGKLIIGRQGPSCKPSGPLVKIFEDGKFFKIE</sequence>